<feature type="region of interest" description="Disordered" evidence="1">
    <location>
        <begin position="1"/>
        <end position="48"/>
    </location>
</feature>
<keyword evidence="2" id="KW-1133">Transmembrane helix</keyword>
<comment type="caution">
    <text evidence="4">The sequence shown here is derived from an EMBL/GenBank/DDBJ whole genome shotgun (WGS) entry which is preliminary data.</text>
</comment>
<feature type="domain" description="DUF6286" evidence="3">
    <location>
        <begin position="119"/>
        <end position="223"/>
    </location>
</feature>
<name>A0ABP8HFE1_9ACTN</name>
<evidence type="ECO:0000256" key="1">
    <source>
        <dbReference type="SAM" id="MobiDB-lite"/>
    </source>
</evidence>
<dbReference type="EMBL" id="BAABET010000015">
    <property type="protein sequence ID" value="GAA4338597.1"/>
    <property type="molecule type" value="Genomic_DNA"/>
</dbReference>
<dbReference type="RefSeq" id="WP_345666052.1">
    <property type="nucleotide sequence ID" value="NZ_BAABET010000015.1"/>
</dbReference>
<accession>A0ABP8HFE1</accession>
<evidence type="ECO:0000256" key="2">
    <source>
        <dbReference type="SAM" id="Phobius"/>
    </source>
</evidence>
<dbReference type="Pfam" id="PF19803">
    <property type="entry name" value="DUF6286"/>
    <property type="match status" value="1"/>
</dbReference>
<protein>
    <submittedName>
        <fullName evidence="4">DUF6286 domain-containing protein</fullName>
    </submittedName>
</protein>
<feature type="transmembrane region" description="Helical" evidence="2">
    <location>
        <begin position="109"/>
        <end position="133"/>
    </location>
</feature>
<dbReference type="InterPro" id="IPR046253">
    <property type="entry name" value="DUF6286"/>
</dbReference>
<organism evidence="4 5">
    <name type="scientific">Streptomyces venetus</name>
    <dbReference type="NCBI Taxonomy" id="1701086"/>
    <lineage>
        <taxon>Bacteria</taxon>
        <taxon>Bacillati</taxon>
        <taxon>Actinomycetota</taxon>
        <taxon>Actinomycetes</taxon>
        <taxon>Kitasatosporales</taxon>
        <taxon>Streptomycetaceae</taxon>
        <taxon>Streptomyces</taxon>
    </lineage>
</organism>
<reference evidence="5" key="1">
    <citation type="journal article" date="2019" name="Int. J. Syst. Evol. Microbiol.">
        <title>The Global Catalogue of Microorganisms (GCM) 10K type strain sequencing project: providing services to taxonomists for standard genome sequencing and annotation.</title>
        <authorList>
            <consortium name="The Broad Institute Genomics Platform"/>
            <consortium name="The Broad Institute Genome Sequencing Center for Infectious Disease"/>
            <person name="Wu L."/>
            <person name="Ma J."/>
        </authorList>
    </citation>
    <scope>NUCLEOTIDE SEQUENCE [LARGE SCALE GENOMIC DNA]</scope>
    <source>
        <strain evidence="5">JCM 31290</strain>
    </source>
</reference>
<evidence type="ECO:0000313" key="5">
    <source>
        <dbReference type="Proteomes" id="UP001501115"/>
    </source>
</evidence>
<evidence type="ECO:0000313" key="4">
    <source>
        <dbReference type="EMBL" id="GAA4338597.1"/>
    </source>
</evidence>
<proteinExistence type="predicted"/>
<gene>
    <name evidence="4" type="ORF">GCM10023086_73080</name>
</gene>
<keyword evidence="5" id="KW-1185">Reference proteome</keyword>
<sequence length="229" mass="25143">MSEPQGTEPAEGATQRLPILDTSENGSEPDRSAPESGTGQPSALDGEGGRERRFWSARRIPAGIVALLLLGLFGLFLYDIVSVRAGRPEMYWRRELAHQLAERPLDDTWVLVGAGVAAVLGLWLLILAATPGLRDLLPMRRPHRDVRAGLHRDAAATALRDRAMEVAGVQSVRVRMRRTRADVRATSHFRELDDVRTDLDAVLTDAVGGLGLSRTPRHSVRVRRPGRKG</sequence>
<keyword evidence="2" id="KW-0812">Transmembrane</keyword>
<feature type="transmembrane region" description="Helical" evidence="2">
    <location>
        <begin position="60"/>
        <end position="81"/>
    </location>
</feature>
<evidence type="ECO:0000259" key="3">
    <source>
        <dbReference type="Pfam" id="PF19803"/>
    </source>
</evidence>
<dbReference type="Proteomes" id="UP001501115">
    <property type="component" value="Unassembled WGS sequence"/>
</dbReference>
<keyword evidence="2" id="KW-0472">Membrane</keyword>